<gene>
    <name evidence="1" type="ORF">Tco_0677830</name>
</gene>
<keyword evidence="2" id="KW-1185">Reference proteome</keyword>
<evidence type="ECO:0000313" key="1">
    <source>
        <dbReference type="EMBL" id="GJS63266.1"/>
    </source>
</evidence>
<reference evidence="1" key="2">
    <citation type="submission" date="2022-01" db="EMBL/GenBank/DDBJ databases">
        <authorList>
            <person name="Yamashiro T."/>
            <person name="Shiraishi A."/>
            <person name="Satake H."/>
            <person name="Nakayama K."/>
        </authorList>
    </citation>
    <scope>NUCLEOTIDE SEQUENCE</scope>
</reference>
<keyword evidence="1" id="KW-0695">RNA-directed DNA polymerase</keyword>
<evidence type="ECO:0000313" key="2">
    <source>
        <dbReference type="Proteomes" id="UP001151760"/>
    </source>
</evidence>
<organism evidence="1 2">
    <name type="scientific">Tanacetum coccineum</name>
    <dbReference type="NCBI Taxonomy" id="301880"/>
    <lineage>
        <taxon>Eukaryota</taxon>
        <taxon>Viridiplantae</taxon>
        <taxon>Streptophyta</taxon>
        <taxon>Embryophyta</taxon>
        <taxon>Tracheophyta</taxon>
        <taxon>Spermatophyta</taxon>
        <taxon>Magnoliopsida</taxon>
        <taxon>eudicotyledons</taxon>
        <taxon>Gunneridae</taxon>
        <taxon>Pentapetalae</taxon>
        <taxon>asterids</taxon>
        <taxon>campanulids</taxon>
        <taxon>Asterales</taxon>
        <taxon>Asteraceae</taxon>
        <taxon>Asteroideae</taxon>
        <taxon>Anthemideae</taxon>
        <taxon>Anthemidinae</taxon>
        <taxon>Tanacetum</taxon>
    </lineage>
</organism>
<keyword evidence="1" id="KW-0548">Nucleotidyltransferase</keyword>
<proteinExistence type="predicted"/>
<reference evidence="1" key="1">
    <citation type="journal article" date="2022" name="Int. J. Mol. Sci.">
        <title>Draft Genome of Tanacetum Coccineum: Genomic Comparison of Closely Related Tanacetum-Family Plants.</title>
        <authorList>
            <person name="Yamashiro T."/>
            <person name="Shiraishi A."/>
            <person name="Nakayama K."/>
            <person name="Satake H."/>
        </authorList>
    </citation>
    <scope>NUCLEOTIDE SEQUENCE</scope>
</reference>
<name>A0ABQ4XDB1_9ASTR</name>
<accession>A0ABQ4XDB1</accession>
<dbReference type="GO" id="GO:0003964">
    <property type="term" value="F:RNA-directed DNA polymerase activity"/>
    <property type="evidence" value="ECO:0007669"/>
    <property type="project" value="UniProtKB-KW"/>
</dbReference>
<dbReference type="InterPro" id="IPR040256">
    <property type="entry name" value="At4g02000-like"/>
</dbReference>
<keyword evidence="1" id="KW-0808">Transferase</keyword>
<dbReference type="PANTHER" id="PTHR31286:SF99">
    <property type="entry name" value="DUF4283 DOMAIN-CONTAINING PROTEIN"/>
    <property type="match status" value="1"/>
</dbReference>
<sequence length="283" mass="32035">MSSIGGGDFCEYDLDFYDGYEGFVAFVGWCRTICYGYVWDSTSTQEENSVKASHDNLHDVNAGGNGIDVVVPVKSIRAISEQFANTAYGFFGKAGGFSHYGLDEVIENGSWFIRNYPLILKKWNPDDGLNAIATKLGTPLMLDSYTSNMCIQSWGRLSYVRALIEVRADVELKDNIMVAMPKIFREGFYTCIVHVKYEWKPPRCACCKDFGHVSDECPKIVDLDVVKNMKKPNQSTIGVPVGPKVGFKPVKQVYEWKPPSLLEQWKEYYVNGDYDFDPYDDDM</sequence>
<dbReference type="EMBL" id="BQNB010009418">
    <property type="protein sequence ID" value="GJS63266.1"/>
    <property type="molecule type" value="Genomic_DNA"/>
</dbReference>
<dbReference type="Proteomes" id="UP001151760">
    <property type="component" value="Unassembled WGS sequence"/>
</dbReference>
<dbReference type="PANTHER" id="PTHR31286">
    <property type="entry name" value="GLYCINE-RICH CELL WALL STRUCTURAL PROTEIN 1.8-LIKE"/>
    <property type="match status" value="1"/>
</dbReference>
<comment type="caution">
    <text evidence="1">The sequence shown here is derived from an EMBL/GenBank/DDBJ whole genome shotgun (WGS) entry which is preliminary data.</text>
</comment>
<protein>
    <submittedName>
        <fullName evidence="1">Reverse transcriptase domain-containing protein</fullName>
    </submittedName>
</protein>